<dbReference type="PANTHER" id="PTHR24373">
    <property type="entry name" value="SLIT RELATED LEUCINE-RICH REPEAT NEURONAL PROTEIN"/>
    <property type="match status" value="1"/>
</dbReference>
<name>A0A7E4W3K5_PANRE</name>
<evidence type="ECO:0000313" key="2">
    <source>
        <dbReference type="Proteomes" id="UP000492821"/>
    </source>
</evidence>
<dbReference type="InterPro" id="IPR050328">
    <property type="entry name" value="Dev_Immune_Receptor"/>
</dbReference>
<dbReference type="WBParaSite" id="Pan_g6578.t1">
    <property type="protein sequence ID" value="Pan_g6578.t1"/>
    <property type="gene ID" value="Pan_g6578"/>
</dbReference>
<protein>
    <submittedName>
        <fullName evidence="3">LRRCT domain-containing protein</fullName>
    </submittedName>
</protein>
<keyword evidence="1" id="KW-0732">Signal</keyword>
<dbReference type="PANTHER" id="PTHR24373:SF370">
    <property type="entry name" value="FISH-LIPS, ISOFORM E"/>
    <property type="match status" value="1"/>
</dbReference>
<dbReference type="AlphaFoldDB" id="A0A7E4W3K5"/>
<dbReference type="GO" id="GO:0031012">
    <property type="term" value="C:extracellular matrix"/>
    <property type="evidence" value="ECO:0007669"/>
    <property type="project" value="TreeGrafter"/>
</dbReference>
<dbReference type="Pfam" id="PF00560">
    <property type="entry name" value="LRR_1"/>
    <property type="match status" value="1"/>
</dbReference>
<dbReference type="Proteomes" id="UP000492821">
    <property type="component" value="Unassembled WGS sequence"/>
</dbReference>
<dbReference type="Gene3D" id="3.80.10.10">
    <property type="entry name" value="Ribonuclease Inhibitor"/>
    <property type="match status" value="1"/>
</dbReference>
<dbReference type="InterPro" id="IPR001611">
    <property type="entry name" value="Leu-rich_rpt"/>
</dbReference>
<organism evidence="2 3">
    <name type="scientific">Panagrellus redivivus</name>
    <name type="common">Microworm</name>
    <dbReference type="NCBI Taxonomy" id="6233"/>
    <lineage>
        <taxon>Eukaryota</taxon>
        <taxon>Metazoa</taxon>
        <taxon>Ecdysozoa</taxon>
        <taxon>Nematoda</taxon>
        <taxon>Chromadorea</taxon>
        <taxon>Rhabditida</taxon>
        <taxon>Tylenchina</taxon>
        <taxon>Panagrolaimomorpha</taxon>
        <taxon>Panagrolaimoidea</taxon>
        <taxon>Panagrolaimidae</taxon>
        <taxon>Panagrellus</taxon>
    </lineage>
</organism>
<evidence type="ECO:0000256" key="1">
    <source>
        <dbReference type="ARBA" id="ARBA00022729"/>
    </source>
</evidence>
<evidence type="ECO:0000313" key="3">
    <source>
        <dbReference type="WBParaSite" id="Pan_g6578.t1"/>
    </source>
</evidence>
<dbReference type="GO" id="GO:0005615">
    <property type="term" value="C:extracellular space"/>
    <property type="evidence" value="ECO:0007669"/>
    <property type="project" value="TreeGrafter"/>
</dbReference>
<keyword evidence="2" id="KW-1185">Reference proteome</keyword>
<accession>A0A7E4W3K5</accession>
<sequence length="185" mass="21072">MSNFSELTFLNLNGNLLREKNSVELKYNSKLETLDLAENSIRNLNVLNISDTPIKKLRLNQNLLYSELDFTNFDSLTELNLDDNKLTSLPIMPANLEVLRLNDNQLKSSNVIFPPLKLKEIHLAGNHMAQLSNIAFANLKYIKFVALSGNNFTTANGFILPTDQTSEQFGLEPPMSIHYWQKLCR</sequence>
<reference evidence="2" key="1">
    <citation type="journal article" date="2013" name="Genetics">
        <title>The draft genome and transcriptome of Panagrellus redivivus are shaped by the harsh demands of a free-living lifestyle.</title>
        <authorList>
            <person name="Srinivasan J."/>
            <person name="Dillman A.R."/>
            <person name="Macchietto M.G."/>
            <person name="Heikkinen L."/>
            <person name="Lakso M."/>
            <person name="Fracchia K.M."/>
            <person name="Antoshechkin I."/>
            <person name="Mortazavi A."/>
            <person name="Wong G."/>
            <person name="Sternberg P.W."/>
        </authorList>
    </citation>
    <scope>NUCLEOTIDE SEQUENCE [LARGE SCALE GENOMIC DNA]</scope>
    <source>
        <strain evidence="2">MT8872</strain>
    </source>
</reference>
<reference evidence="3" key="2">
    <citation type="submission" date="2020-10" db="UniProtKB">
        <authorList>
            <consortium name="WormBaseParasite"/>
        </authorList>
    </citation>
    <scope>IDENTIFICATION</scope>
</reference>
<dbReference type="PROSITE" id="PS51450">
    <property type="entry name" value="LRR"/>
    <property type="match status" value="2"/>
</dbReference>
<dbReference type="SUPFAM" id="SSF52075">
    <property type="entry name" value="Outer arm dynein light chain 1"/>
    <property type="match status" value="1"/>
</dbReference>
<proteinExistence type="predicted"/>
<dbReference type="InterPro" id="IPR032675">
    <property type="entry name" value="LRR_dom_sf"/>
</dbReference>